<evidence type="ECO:0000313" key="2">
    <source>
        <dbReference type="Proteomes" id="UP001151760"/>
    </source>
</evidence>
<comment type="caution">
    <text evidence="1">The sequence shown here is derived from an EMBL/GenBank/DDBJ whole genome shotgun (WGS) entry which is preliminary data.</text>
</comment>
<reference evidence="1" key="2">
    <citation type="submission" date="2022-01" db="EMBL/GenBank/DDBJ databases">
        <authorList>
            <person name="Yamashiro T."/>
            <person name="Shiraishi A."/>
            <person name="Satake H."/>
            <person name="Nakayama K."/>
        </authorList>
    </citation>
    <scope>NUCLEOTIDE SEQUENCE</scope>
</reference>
<sequence length="188" mass="21580">MRVCGSCTTSKLWLFERFDGVEPPVDVPYCKDVHFYEKEFMGRLYTNCVENDFFKDFHDTSESSDDNTNVVNAPREPIVVDQDPGENSSPNPPHTLPCVVTMRDDDSYENIDYVDASPPDDEIVSLEVVEIVDPEVGRIDDDILLTIKDNILREKLLKIHLPIAKIDALRKKPNSIFRSYEQVYLHIS</sequence>
<dbReference type="EMBL" id="BQNB010013223">
    <property type="protein sequence ID" value="GJT13358.1"/>
    <property type="molecule type" value="Genomic_DNA"/>
</dbReference>
<gene>
    <name evidence="1" type="ORF">Tco_0860400</name>
</gene>
<accession>A0ABQ5BFN7</accession>
<evidence type="ECO:0000313" key="1">
    <source>
        <dbReference type="EMBL" id="GJT13358.1"/>
    </source>
</evidence>
<organism evidence="1 2">
    <name type="scientific">Tanacetum coccineum</name>
    <dbReference type="NCBI Taxonomy" id="301880"/>
    <lineage>
        <taxon>Eukaryota</taxon>
        <taxon>Viridiplantae</taxon>
        <taxon>Streptophyta</taxon>
        <taxon>Embryophyta</taxon>
        <taxon>Tracheophyta</taxon>
        <taxon>Spermatophyta</taxon>
        <taxon>Magnoliopsida</taxon>
        <taxon>eudicotyledons</taxon>
        <taxon>Gunneridae</taxon>
        <taxon>Pentapetalae</taxon>
        <taxon>asterids</taxon>
        <taxon>campanulids</taxon>
        <taxon>Asterales</taxon>
        <taxon>Asteraceae</taxon>
        <taxon>Asteroideae</taxon>
        <taxon>Anthemideae</taxon>
        <taxon>Anthemidinae</taxon>
        <taxon>Tanacetum</taxon>
    </lineage>
</organism>
<keyword evidence="2" id="KW-1185">Reference proteome</keyword>
<reference evidence="1" key="1">
    <citation type="journal article" date="2022" name="Int. J. Mol. Sci.">
        <title>Draft Genome of Tanacetum Coccineum: Genomic Comparison of Closely Related Tanacetum-Family Plants.</title>
        <authorList>
            <person name="Yamashiro T."/>
            <person name="Shiraishi A."/>
            <person name="Nakayama K."/>
            <person name="Satake H."/>
        </authorList>
    </citation>
    <scope>NUCLEOTIDE SEQUENCE</scope>
</reference>
<protein>
    <submittedName>
        <fullName evidence="1">Uncharacterized protein</fullName>
    </submittedName>
</protein>
<proteinExistence type="predicted"/>
<dbReference type="Proteomes" id="UP001151760">
    <property type="component" value="Unassembled WGS sequence"/>
</dbReference>
<name>A0ABQ5BFN7_9ASTR</name>